<organism evidence="3 4">
    <name type="scientific">Coprinopsis marcescibilis</name>
    <name type="common">Agaric fungus</name>
    <name type="synonym">Psathyrella marcescibilis</name>
    <dbReference type="NCBI Taxonomy" id="230819"/>
    <lineage>
        <taxon>Eukaryota</taxon>
        <taxon>Fungi</taxon>
        <taxon>Dikarya</taxon>
        <taxon>Basidiomycota</taxon>
        <taxon>Agaricomycotina</taxon>
        <taxon>Agaricomycetes</taxon>
        <taxon>Agaricomycetidae</taxon>
        <taxon>Agaricales</taxon>
        <taxon>Agaricineae</taxon>
        <taxon>Psathyrellaceae</taxon>
        <taxon>Coprinopsis</taxon>
    </lineage>
</organism>
<dbReference type="AlphaFoldDB" id="A0A5C3KW80"/>
<feature type="region of interest" description="Disordered" evidence="1">
    <location>
        <begin position="179"/>
        <end position="256"/>
    </location>
</feature>
<evidence type="ECO:0000256" key="2">
    <source>
        <dbReference type="SAM" id="Phobius"/>
    </source>
</evidence>
<accession>A0A5C3KW80</accession>
<evidence type="ECO:0000313" key="4">
    <source>
        <dbReference type="Proteomes" id="UP000307440"/>
    </source>
</evidence>
<dbReference type="OrthoDB" id="3070202at2759"/>
<feature type="compositionally biased region" description="Polar residues" evidence="1">
    <location>
        <begin position="76"/>
        <end position="94"/>
    </location>
</feature>
<feature type="compositionally biased region" description="Low complexity" evidence="1">
    <location>
        <begin position="297"/>
        <end position="313"/>
    </location>
</feature>
<keyword evidence="2" id="KW-0812">Transmembrane</keyword>
<proteinExistence type="predicted"/>
<dbReference type="Proteomes" id="UP000307440">
    <property type="component" value="Unassembled WGS sequence"/>
</dbReference>
<sequence>MPPRNPNVPPTDSRSQLNTGSFAMGSNEQSSSRNPPLQGPSTSTTWYYPPGAPAPTNTKSAHSASVATSSAPMIGPTSSFYNAQTSTQDQSDAFAQQYQQWIDAFEGQQQRPAPFVNEAQQSPYQYASQYPSGHGSSQYATSSAGTVTQANVAPANFGDATGFSTTGFYNDFLTGGSTDRLIPAPQPSAAHRQYRSGSTPESTHQSFTNTPEPHYHQQPSQGQPHTAQRQTQPPLQTARQVTQPQPRAPMAAGPAQYVQQQYSQDNNLGYLSNSAASSTQSSSHSPSWSEENQQRYSTNPNSNNPSVSSSNISFKIHTPASKGQPVGGPPTVKSSVGSGTRIFSAATTASRGTAGVTKTVGKRKRFKKSASDDWSGDRYEGSDTESDDEDEFEGGISVGVGGFGVSSKGKGKDKPLRPHPLAHSTVGIVLMLVANLGAAVLPFYMFENCY</sequence>
<name>A0A5C3KW80_COPMA</name>
<protein>
    <submittedName>
        <fullName evidence="3">Uncharacterized protein</fullName>
    </submittedName>
</protein>
<feature type="region of interest" description="Disordered" evidence="1">
    <location>
        <begin position="1"/>
        <end position="94"/>
    </location>
</feature>
<feature type="transmembrane region" description="Helical" evidence="2">
    <location>
        <begin position="426"/>
        <end position="446"/>
    </location>
</feature>
<feature type="compositionally biased region" description="Low complexity" evidence="1">
    <location>
        <begin position="60"/>
        <end position="71"/>
    </location>
</feature>
<feature type="region of interest" description="Disordered" evidence="1">
    <location>
        <begin position="349"/>
        <end position="392"/>
    </location>
</feature>
<reference evidence="3 4" key="1">
    <citation type="journal article" date="2019" name="Nat. Ecol. Evol.">
        <title>Megaphylogeny resolves global patterns of mushroom evolution.</title>
        <authorList>
            <person name="Varga T."/>
            <person name="Krizsan K."/>
            <person name="Foldi C."/>
            <person name="Dima B."/>
            <person name="Sanchez-Garcia M."/>
            <person name="Sanchez-Ramirez S."/>
            <person name="Szollosi G.J."/>
            <person name="Szarkandi J.G."/>
            <person name="Papp V."/>
            <person name="Albert L."/>
            <person name="Andreopoulos W."/>
            <person name="Angelini C."/>
            <person name="Antonin V."/>
            <person name="Barry K.W."/>
            <person name="Bougher N.L."/>
            <person name="Buchanan P."/>
            <person name="Buyck B."/>
            <person name="Bense V."/>
            <person name="Catcheside P."/>
            <person name="Chovatia M."/>
            <person name="Cooper J."/>
            <person name="Damon W."/>
            <person name="Desjardin D."/>
            <person name="Finy P."/>
            <person name="Geml J."/>
            <person name="Haridas S."/>
            <person name="Hughes K."/>
            <person name="Justo A."/>
            <person name="Karasinski D."/>
            <person name="Kautmanova I."/>
            <person name="Kiss B."/>
            <person name="Kocsube S."/>
            <person name="Kotiranta H."/>
            <person name="LaButti K.M."/>
            <person name="Lechner B.E."/>
            <person name="Liimatainen K."/>
            <person name="Lipzen A."/>
            <person name="Lukacs Z."/>
            <person name="Mihaltcheva S."/>
            <person name="Morgado L.N."/>
            <person name="Niskanen T."/>
            <person name="Noordeloos M.E."/>
            <person name="Ohm R.A."/>
            <person name="Ortiz-Santana B."/>
            <person name="Ovrebo C."/>
            <person name="Racz N."/>
            <person name="Riley R."/>
            <person name="Savchenko A."/>
            <person name="Shiryaev A."/>
            <person name="Soop K."/>
            <person name="Spirin V."/>
            <person name="Szebenyi C."/>
            <person name="Tomsovsky M."/>
            <person name="Tulloss R.E."/>
            <person name="Uehling J."/>
            <person name="Grigoriev I.V."/>
            <person name="Vagvolgyi C."/>
            <person name="Papp T."/>
            <person name="Martin F.M."/>
            <person name="Miettinen O."/>
            <person name="Hibbett D.S."/>
            <person name="Nagy L.G."/>
        </authorList>
    </citation>
    <scope>NUCLEOTIDE SEQUENCE [LARGE SCALE GENOMIC DNA]</scope>
    <source>
        <strain evidence="3 4">CBS 121175</strain>
    </source>
</reference>
<feature type="region of interest" description="Disordered" evidence="1">
    <location>
        <begin position="268"/>
        <end position="337"/>
    </location>
</feature>
<keyword evidence="4" id="KW-1185">Reference proteome</keyword>
<gene>
    <name evidence="3" type="ORF">FA15DRAFT_659288</name>
</gene>
<feature type="compositionally biased region" description="Polar residues" evidence="1">
    <location>
        <begin position="10"/>
        <end position="46"/>
    </location>
</feature>
<feature type="compositionally biased region" description="Basic and acidic residues" evidence="1">
    <location>
        <begin position="369"/>
        <end position="381"/>
    </location>
</feature>
<feature type="compositionally biased region" description="Polar residues" evidence="1">
    <location>
        <begin position="195"/>
        <end position="245"/>
    </location>
</feature>
<evidence type="ECO:0000256" key="1">
    <source>
        <dbReference type="SAM" id="MobiDB-lite"/>
    </source>
</evidence>
<dbReference type="EMBL" id="ML210309">
    <property type="protein sequence ID" value="TFK20178.1"/>
    <property type="molecule type" value="Genomic_DNA"/>
</dbReference>
<keyword evidence="2" id="KW-0472">Membrane</keyword>
<keyword evidence="2" id="KW-1133">Transmembrane helix</keyword>
<feature type="compositionally biased region" description="Acidic residues" evidence="1">
    <location>
        <begin position="382"/>
        <end position="392"/>
    </location>
</feature>
<feature type="compositionally biased region" description="Low complexity" evidence="1">
    <location>
        <begin position="272"/>
        <end position="289"/>
    </location>
</feature>
<evidence type="ECO:0000313" key="3">
    <source>
        <dbReference type="EMBL" id="TFK20178.1"/>
    </source>
</evidence>